<dbReference type="PANTHER" id="PTHR10642:SF26">
    <property type="entry name" value="RIBONUCLEASE H1"/>
    <property type="match status" value="1"/>
</dbReference>
<dbReference type="OrthoDB" id="245563at2759"/>
<evidence type="ECO:0000313" key="10">
    <source>
        <dbReference type="EMBL" id="TEB38728.1"/>
    </source>
</evidence>
<keyword evidence="6" id="KW-0255">Endonuclease</keyword>
<dbReference type="InterPro" id="IPR036397">
    <property type="entry name" value="RNaseH_sf"/>
</dbReference>
<dbReference type="SUPFAM" id="SSF53098">
    <property type="entry name" value="Ribonuclease H-like"/>
    <property type="match status" value="1"/>
</dbReference>
<keyword evidence="7" id="KW-0378">Hydrolase</keyword>
<dbReference type="GO" id="GO:0004523">
    <property type="term" value="F:RNA-DNA hybrid ribonuclease activity"/>
    <property type="evidence" value="ECO:0007669"/>
    <property type="project" value="UniProtKB-EC"/>
</dbReference>
<dbReference type="InterPro" id="IPR050092">
    <property type="entry name" value="RNase_H"/>
</dbReference>
<comment type="catalytic activity">
    <reaction evidence="1">
        <text>Endonucleolytic cleavage to 5'-phosphomonoester.</text>
        <dbReference type="EC" id="3.1.26.4"/>
    </reaction>
</comment>
<dbReference type="GO" id="GO:0046872">
    <property type="term" value="F:metal ion binding"/>
    <property type="evidence" value="ECO:0007669"/>
    <property type="project" value="UniProtKB-KW"/>
</dbReference>
<feature type="compositionally biased region" description="Polar residues" evidence="8">
    <location>
        <begin position="171"/>
        <end position="182"/>
    </location>
</feature>
<keyword evidence="5" id="KW-0479">Metal-binding</keyword>
<dbReference type="EC" id="3.1.26.4" evidence="3"/>
<reference evidence="10 11" key="1">
    <citation type="journal article" date="2019" name="Nat. Ecol. Evol.">
        <title>Megaphylogeny resolves global patterns of mushroom evolution.</title>
        <authorList>
            <person name="Varga T."/>
            <person name="Krizsan K."/>
            <person name="Foldi C."/>
            <person name="Dima B."/>
            <person name="Sanchez-Garcia M."/>
            <person name="Sanchez-Ramirez S."/>
            <person name="Szollosi G.J."/>
            <person name="Szarkandi J.G."/>
            <person name="Papp V."/>
            <person name="Albert L."/>
            <person name="Andreopoulos W."/>
            <person name="Angelini C."/>
            <person name="Antonin V."/>
            <person name="Barry K.W."/>
            <person name="Bougher N.L."/>
            <person name="Buchanan P."/>
            <person name="Buyck B."/>
            <person name="Bense V."/>
            <person name="Catcheside P."/>
            <person name="Chovatia M."/>
            <person name="Cooper J."/>
            <person name="Damon W."/>
            <person name="Desjardin D."/>
            <person name="Finy P."/>
            <person name="Geml J."/>
            <person name="Haridas S."/>
            <person name="Hughes K."/>
            <person name="Justo A."/>
            <person name="Karasinski D."/>
            <person name="Kautmanova I."/>
            <person name="Kiss B."/>
            <person name="Kocsube S."/>
            <person name="Kotiranta H."/>
            <person name="LaButti K.M."/>
            <person name="Lechner B.E."/>
            <person name="Liimatainen K."/>
            <person name="Lipzen A."/>
            <person name="Lukacs Z."/>
            <person name="Mihaltcheva S."/>
            <person name="Morgado L.N."/>
            <person name="Niskanen T."/>
            <person name="Noordeloos M.E."/>
            <person name="Ohm R.A."/>
            <person name="Ortiz-Santana B."/>
            <person name="Ovrebo C."/>
            <person name="Racz N."/>
            <person name="Riley R."/>
            <person name="Savchenko A."/>
            <person name="Shiryaev A."/>
            <person name="Soop K."/>
            <person name="Spirin V."/>
            <person name="Szebenyi C."/>
            <person name="Tomsovsky M."/>
            <person name="Tulloss R.E."/>
            <person name="Uehling J."/>
            <person name="Grigoriev I.V."/>
            <person name="Vagvolgyi C."/>
            <person name="Papp T."/>
            <person name="Martin F.M."/>
            <person name="Miettinen O."/>
            <person name="Hibbett D.S."/>
            <person name="Nagy L.G."/>
        </authorList>
    </citation>
    <scope>NUCLEOTIDE SEQUENCE [LARGE SCALE GENOMIC DNA]</scope>
    <source>
        <strain evidence="10 11">FP101781</strain>
    </source>
</reference>
<evidence type="ECO:0000256" key="2">
    <source>
        <dbReference type="ARBA" id="ARBA00005300"/>
    </source>
</evidence>
<dbReference type="Pfam" id="PF00075">
    <property type="entry name" value="RNase_H"/>
    <property type="match status" value="1"/>
</dbReference>
<evidence type="ECO:0000256" key="4">
    <source>
        <dbReference type="ARBA" id="ARBA00022722"/>
    </source>
</evidence>
<evidence type="ECO:0000256" key="5">
    <source>
        <dbReference type="ARBA" id="ARBA00022723"/>
    </source>
</evidence>
<feature type="compositionally biased region" description="Low complexity" evidence="8">
    <location>
        <begin position="278"/>
        <end position="289"/>
    </location>
</feature>
<feature type="compositionally biased region" description="Basic and acidic residues" evidence="8">
    <location>
        <begin position="109"/>
        <end position="132"/>
    </location>
</feature>
<feature type="domain" description="RNase H type-1" evidence="9">
    <location>
        <begin position="1"/>
        <end position="111"/>
    </location>
</feature>
<dbReference type="PANTHER" id="PTHR10642">
    <property type="entry name" value="RIBONUCLEASE H1"/>
    <property type="match status" value="1"/>
</dbReference>
<evidence type="ECO:0000259" key="9">
    <source>
        <dbReference type="PROSITE" id="PS50879"/>
    </source>
</evidence>
<evidence type="ECO:0000256" key="3">
    <source>
        <dbReference type="ARBA" id="ARBA00012180"/>
    </source>
</evidence>
<dbReference type="EMBL" id="QPFP01000002">
    <property type="protein sequence ID" value="TEB38728.1"/>
    <property type="molecule type" value="Genomic_DNA"/>
</dbReference>
<dbReference type="AlphaFoldDB" id="A0A4Y7TY27"/>
<comment type="caution">
    <text evidence="10">The sequence shown here is derived from an EMBL/GenBank/DDBJ whole genome shotgun (WGS) entry which is preliminary data.</text>
</comment>
<dbReference type="STRING" id="71717.A0A4Y7TY27"/>
<dbReference type="InterPro" id="IPR002156">
    <property type="entry name" value="RNaseH_domain"/>
</dbReference>
<evidence type="ECO:0000313" key="11">
    <source>
        <dbReference type="Proteomes" id="UP000298030"/>
    </source>
</evidence>
<name>A0A4Y7TY27_COPMI</name>
<dbReference type="GO" id="GO:0003676">
    <property type="term" value="F:nucleic acid binding"/>
    <property type="evidence" value="ECO:0007669"/>
    <property type="project" value="InterPro"/>
</dbReference>
<accession>A0A4Y7TY27</accession>
<dbReference type="Proteomes" id="UP000298030">
    <property type="component" value="Unassembled WGS sequence"/>
</dbReference>
<organism evidence="10 11">
    <name type="scientific">Coprinellus micaceus</name>
    <name type="common">Glistening ink-cap mushroom</name>
    <name type="synonym">Coprinus micaceus</name>
    <dbReference type="NCBI Taxonomy" id="71717"/>
    <lineage>
        <taxon>Eukaryota</taxon>
        <taxon>Fungi</taxon>
        <taxon>Dikarya</taxon>
        <taxon>Basidiomycota</taxon>
        <taxon>Agaricomycotina</taxon>
        <taxon>Agaricomycetes</taxon>
        <taxon>Agaricomycetidae</taxon>
        <taxon>Agaricales</taxon>
        <taxon>Agaricineae</taxon>
        <taxon>Psathyrellaceae</taxon>
        <taxon>Coprinellus</taxon>
    </lineage>
</organism>
<evidence type="ECO:0000256" key="7">
    <source>
        <dbReference type="ARBA" id="ARBA00022801"/>
    </source>
</evidence>
<keyword evidence="11" id="KW-1185">Reference proteome</keyword>
<feature type="region of interest" description="Disordered" evidence="8">
    <location>
        <begin position="304"/>
        <end position="337"/>
    </location>
</feature>
<dbReference type="GO" id="GO:0043137">
    <property type="term" value="P:DNA replication, removal of RNA primer"/>
    <property type="evidence" value="ECO:0007669"/>
    <property type="project" value="TreeGrafter"/>
</dbReference>
<evidence type="ECO:0000256" key="6">
    <source>
        <dbReference type="ARBA" id="ARBA00022759"/>
    </source>
</evidence>
<dbReference type="PROSITE" id="PS50879">
    <property type="entry name" value="RNASE_H_1"/>
    <property type="match status" value="1"/>
</dbReference>
<evidence type="ECO:0000256" key="8">
    <source>
        <dbReference type="SAM" id="MobiDB-lite"/>
    </source>
</evidence>
<dbReference type="InterPro" id="IPR012337">
    <property type="entry name" value="RNaseH-like_sf"/>
</dbReference>
<evidence type="ECO:0000256" key="1">
    <source>
        <dbReference type="ARBA" id="ARBA00000077"/>
    </source>
</evidence>
<gene>
    <name evidence="10" type="ORF">FA13DRAFT_395769</name>
</gene>
<sequence>MLRPACSWLSELKAILRVLETTPMTKKSLLIRSDSKYSMDCVNLWIVGWKKRGWRTAKGEPVKNDGIIRLIDAHLSRRAQFGQTVKFEYVKGHSGDVGNDGADLQANKGVEEDPVPDRDWARDLERLQREQELDIPPEVLDDSGDEVEPPPKAAASVTRKRSRSPPRLPAATSSRTTAVSNPLPQPPKTPARNSTLRTAAIEEALKSPQALRDLGQPSARLAAIDEALKSPAKVPKPRSRASAIEEALKSPQADPEQPPRKRRAVTPPPKEEVPQADSSSSRKLASKASRMADLEAALAGALAPASPNKPAALHPKVPARNASTSAAAASSSSNEPRYEDYPVRVIYALPPLVPVQKEEVNFDDYADCLLSDDELLNDIE</sequence>
<comment type="similarity">
    <text evidence="2">Belongs to the RNase H family.</text>
</comment>
<proteinExistence type="inferred from homology"/>
<feature type="compositionally biased region" description="Acidic residues" evidence="8">
    <location>
        <begin position="133"/>
        <end position="148"/>
    </location>
</feature>
<feature type="compositionally biased region" description="Low complexity" evidence="8">
    <location>
        <begin position="322"/>
        <end position="333"/>
    </location>
</feature>
<protein>
    <recommendedName>
        <fullName evidence="3">ribonuclease H</fullName>
        <ecNumber evidence="3">3.1.26.4</ecNumber>
    </recommendedName>
</protein>
<feature type="region of interest" description="Disordered" evidence="8">
    <location>
        <begin position="92"/>
        <end position="289"/>
    </location>
</feature>
<dbReference type="CDD" id="cd09280">
    <property type="entry name" value="RNase_HI_eukaryote_like"/>
    <property type="match status" value="1"/>
</dbReference>
<dbReference type="Gene3D" id="3.30.420.10">
    <property type="entry name" value="Ribonuclease H-like superfamily/Ribonuclease H"/>
    <property type="match status" value="1"/>
</dbReference>
<keyword evidence="4" id="KW-0540">Nuclease</keyword>